<dbReference type="Proteomes" id="UP000765509">
    <property type="component" value="Unassembled WGS sequence"/>
</dbReference>
<dbReference type="EMBL" id="AVOT02063291">
    <property type="protein sequence ID" value="MBW0556049.1"/>
    <property type="molecule type" value="Genomic_DNA"/>
</dbReference>
<feature type="region of interest" description="Disordered" evidence="1">
    <location>
        <begin position="28"/>
        <end position="47"/>
    </location>
</feature>
<protein>
    <submittedName>
        <fullName evidence="2">Uncharacterized protein</fullName>
    </submittedName>
</protein>
<organism evidence="2 3">
    <name type="scientific">Austropuccinia psidii MF-1</name>
    <dbReference type="NCBI Taxonomy" id="1389203"/>
    <lineage>
        <taxon>Eukaryota</taxon>
        <taxon>Fungi</taxon>
        <taxon>Dikarya</taxon>
        <taxon>Basidiomycota</taxon>
        <taxon>Pucciniomycotina</taxon>
        <taxon>Pucciniomycetes</taxon>
        <taxon>Pucciniales</taxon>
        <taxon>Sphaerophragmiaceae</taxon>
        <taxon>Austropuccinia</taxon>
    </lineage>
</organism>
<evidence type="ECO:0000313" key="2">
    <source>
        <dbReference type="EMBL" id="MBW0556049.1"/>
    </source>
</evidence>
<comment type="caution">
    <text evidence="2">The sequence shown here is derived from an EMBL/GenBank/DDBJ whole genome shotgun (WGS) entry which is preliminary data.</text>
</comment>
<name>A0A9Q3J5S7_9BASI</name>
<feature type="compositionally biased region" description="Low complexity" evidence="1">
    <location>
        <begin position="31"/>
        <end position="47"/>
    </location>
</feature>
<proteinExistence type="predicted"/>
<feature type="region of interest" description="Disordered" evidence="1">
    <location>
        <begin position="1"/>
        <end position="20"/>
    </location>
</feature>
<evidence type="ECO:0000313" key="3">
    <source>
        <dbReference type="Proteomes" id="UP000765509"/>
    </source>
</evidence>
<accession>A0A9Q3J5S7</accession>
<keyword evidence="3" id="KW-1185">Reference proteome</keyword>
<dbReference type="AlphaFoldDB" id="A0A9Q3J5S7"/>
<sequence>MDPQRAYSDSLRLASNRPTQLSSGFTTLRHQQISDQQSPSSPIPGSIQERDRIIGQEKYFFNQRQKASDPMILKLLELVKEYKKQQISVITCDEA</sequence>
<reference evidence="2" key="1">
    <citation type="submission" date="2021-03" db="EMBL/GenBank/DDBJ databases">
        <title>Draft genome sequence of rust myrtle Austropuccinia psidii MF-1, a brazilian biotype.</title>
        <authorList>
            <person name="Quecine M.C."/>
            <person name="Pachon D.M.R."/>
            <person name="Bonatelli M.L."/>
            <person name="Correr F.H."/>
            <person name="Franceschini L.M."/>
            <person name="Leite T.F."/>
            <person name="Margarido G.R.A."/>
            <person name="Almeida C.A."/>
            <person name="Ferrarezi J.A."/>
            <person name="Labate C.A."/>
        </authorList>
    </citation>
    <scope>NUCLEOTIDE SEQUENCE</scope>
    <source>
        <strain evidence="2">MF-1</strain>
    </source>
</reference>
<gene>
    <name evidence="2" type="ORF">O181_095764</name>
</gene>
<evidence type="ECO:0000256" key="1">
    <source>
        <dbReference type="SAM" id="MobiDB-lite"/>
    </source>
</evidence>